<reference evidence="1" key="1">
    <citation type="submission" date="2021-02" db="EMBL/GenBank/DDBJ databases">
        <authorList>
            <person name="Nowell W R."/>
        </authorList>
    </citation>
    <scope>NUCLEOTIDE SEQUENCE</scope>
</reference>
<comment type="caution">
    <text evidence="1">The sequence shown here is derived from an EMBL/GenBank/DDBJ whole genome shotgun (WGS) entry which is preliminary data.</text>
</comment>
<organism evidence="1 2">
    <name type="scientific">Rotaria sordida</name>
    <dbReference type="NCBI Taxonomy" id="392033"/>
    <lineage>
        <taxon>Eukaryota</taxon>
        <taxon>Metazoa</taxon>
        <taxon>Spiralia</taxon>
        <taxon>Gnathifera</taxon>
        <taxon>Rotifera</taxon>
        <taxon>Eurotatoria</taxon>
        <taxon>Bdelloidea</taxon>
        <taxon>Philodinida</taxon>
        <taxon>Philodinidae</taxon>
        <taxon>Rotaria</taxon>
    </lineage>
</organism>
<gene>
    <name evidence="1" type="ORF">OTI717_LOCUS42576</name>
</gene>
<dbReference type="AlphaFoldDB" id="A0A820J3T0"/>
<evidence type="ECO:0000313" key="2">
    <source>
        <dbReference type="Proteomes" id="UP000663823"/>
    </source>
</evidence>
<feature type="non-terminal residue" evidence="1">
    <location>
        <position position="1"/>
    </location>
</feature>
<dbReference type="EMBL" id="CAJOAX010052794">
    <property type="protein sequence ID" value="CAF4318582.1"/>
    <property type="molecule type" value="Genomic_DNA"/>
</dbReference>
<sequence length="65" mass="7348">MNRSNDSSRGNPEHSSMTTINILSRLRMATEQIRKVQTNLSNNGDSFLGMLEYAEILDNVGKEFD</sequence>
<evidence type="ECO:0000313" key="1">
    <source>
        <dbReference type="EMBL" id="CAF4318582.1"/>
    </source>
</evidence>
<proteinExistence type="predicted"/>
<name>A0A820J3T0_9BILA</name>
<dbReference type="Proteomes" id="UP000663823">
    <property type="component" value="Unassembled WGS sequence"/>
</dbReference>
<accession>A0A820J3T0</accession>
<protein>
    <submittedName>
        <fullName evidence="1">Uncharacterized protein</fullName>
    </submittedName>
</protein>